<keyword evidence="4 7" id="KW-0812">Transmembrane</keyword>
<feature type="transmembrane region" description="Helical" evidence="7">
    <location>
        <begin position="58"/>
        <end position="77"/>
    </location>
</feature>
<comment type="similarity">
    <text evidence="2">Belongs to the UPF0702 family.</text>
</comment>
<dbReference type="InterPro" id="IPR023090">
    <property type="entry name" value="UPF0702_alpha/beta_dom_sf"/>
</dbReference>
<comment type="subcellular location">
    <subcellularLocation>
        <location evidence="1">Cell membrane</location>
        <topology evidence="1">Multi-pass membrane protein</topology>
    </subcellularLocation>
</comment>
<dbReference type="RefSeq" id="WP_314800058.1">
    <property type="nucleotide sequence ID" value="NZ_CP130319.1"/>
</dbReference>
<evidence type="ECO:0000256" key="4">
    <source>
        <dbReference type="ARBA" id="ARBA00022692"/>
    </source>
</evidence>
<reference evidence="9" key="1">
    <citation type="submission" date="2022-02" db="EMBL/GenBank/DDBJ databases">
        <title>Paenibacillus sp. MBLB1832 Whole Genome Shotgun Sequencing.</title>
        <authorList>
            <person name="Hwang C.Y."/>
            <person name="Cho E.-S."/>
            <person name="Seo M.-J."/>
        </authorList>
    </citation>
    <scope>NUCLEOTIDE SEQUENCE</scope>
    <source>
        <strain evidence="9">MBLB1832</strain>
    </source>
</reference>
<feature type="transmembrane region" description="Helical" evidence="7">
    <location>
        <begin position="83"/>
        <end position="106"/>
    </location>
</feature>
<sequence length="261" mass="29394">MGILKGAFTLFAECDSRLDFFRSQDSLTTLQWILRAVVGYSFLLITAKALGQRSISQLRFLDFVIALILGNIMAHPLSDEHLALKGSMITTLSIVVLYLITSWLSLKWNFLKHLFEPTPLTLIQHGQLHIGGLRKAKISVDHLFSELRKQQVEDIEKVARALWEPGGTISVFLEPQYQTVTAKDMAIPSEPFSLVKPLIVQGVYDKKLLTQQGKDLAWLQAQMEAAEVPLEQVELATIDDQDGIHIYMGLDMHKKDEQALP</sequence>
<feature type="domain" description="YetF C-terminal" evidence="8">
    <location>
        <begin position="107"/>
        <end position="238"/>
    </location>
</feature>
<accession>A0AA96LNS6</accession>
<evidence type="ECO:0000256" key="7">
    <source>
        <dbReference type="SAM" id="Phobius"/>
    </source>
</evidence>
<evidence type="ECO:0000313" key="9">
    <source>
        <dbReference type="EMBL" id="WNR44453.1"/>
    </source>
</evidence>
<protein>
    <submittedName>
        <fullName evidence="9">DUF421 domain-containing protein</fullName>
    </submittedName>
</protein>
<dbReference type="AlphaFoldDB" id="A0AA96LNS6"/>
<dbReference type="Gene3D" id="3.30.240.20">
    <property type="entry name" value="bsu07140 like domains"/>
    <property type="match status" value="2"/>
</dbReference>
<gene>
    <name evidence="9" type="ORF">MJB10_25885</name>
</gene>
<evidence type="ECO:0000313" key="10">
    <source>
        <dbReference type="Proteomes" id="UP001304650"/>
    </source>
</evidence>
<dbReference type="Proteomes" id="UP001304650">
    <property type="component" value="Chromosome"/>
</dbReference>
<evidence type="ECO:0000256" key="6">
    <source>
        <dbReference type="ARBA" id="ARBA00023136"/>
    </source>
</evidence>
<evidence type="ECO:0000259" key="8">
    <source>
        <dbReference type="Pfam" id="PF04239"/>
    </source>
</evidence>
<proteinExistence type="inferred from homology"/>
<dbReference type="GO" id="GO:0005886">
    <property type="term" value="C:plasma membrane"/>
    <property type="evidence" value="ECO:0007669"/>
    <property type="project" value="UniProtKB-SubCell"/>
</dbReference>
<organism evidence="9 10">
    <name type="scientific">Paenibacillus roseopurpureus</name>
    <dbReference type="NCBI Taxonomy" id="2918901"/>
    <lineage>
        <taxon>Bacteria</taxon>
        <taxon>Bacillati</taxon>
        <taxon>Bacillota</taxon>
        <taxon>Bacilli</taxon>
        <taxon>Bacillales</taxon>
        <taxon>Paenibacillaceae</taxon>
        <taxon>Paenibacillus</taxon>
    </lineage>
</organism>
<feature type="transmembrane region" description="Helical" evidence="7">
    <location>
        <begin position="32"/>
        <end position="51"/>
    </location>
</feature>
<dbReference type="PANTHER" id="PTHR34582">
    <property type="entry name" value="UPF0702 TRANSMEMBRANE PROTEIN YCAP"/>
    <property type="match status" value="1"/>
</dbReference>
<dbReference type="EMBL" id="CP130319">
    <property type="protein sequence ID" value="WNR44453.1"/>
    <property type="molecule type" value="Genomic_DNA"/>
</dbReference>
<keyword evidence="6 7" id="KW-0472">Membrane</keyword>
<dbReference type="Pfam" id="PF04239">
    <property type="entry name" value="DUF421"/>
    <property type="match status" value="1"/>
</dbReference>
<keyword evidence="3" id="KW-1003">Cell membrane</keyword>
<name>A0AA96LNS6_9BACL</name>
<evidence type="ECO:0000256" key="5">
    <source>
        <dbReference type="ARBA" id="ARBA00022989"/>
    </source>
</evidence>
<dbReference type="InterPro" id="IPR007353">
    <property type="entry name" value="DUF421"/>
</dbReference>
<dbReference type="PANTHER" id="PTHR34582:SF5">
    <property type="entry name" value="UPF0702 TRANSMEMBRANE PROTEIN YETF"/>
    <property type="match status" value="1"/>
</dbReference>
<keyword evidence="10" id="KW-1185">Reference proteome</keyword>
<evidence type="ECO:0000256" key="1">
    <source>
        <dbReference type="ARBA" id="ARBA00004651"/>
    </source>
</evidence>
<evidence type="ECO:0000256" key="2">
    <source>
        <dbReference type="ARBA" id="ARBA00006448"/>
    </source>
</evidence>
<evidence type="ECO:0000256" key="3">
    <source>
        <dbReference type="ARBA" id="ARBA00022475"/>
    </source>
</evidence>
<dbReference type="KEGG" id="proo:MJB10_25885"/>
<keyword evidence="5 7" id="KW-1133">Transmembrane helix</keyword>